<name>A0ABY5VQW0_9ACTN</name>
<keyword evidence="3" id="KW-1185">Reference proteome</keyword>
<feature type="compositionally biased region" description="Low complexity" evidence="1">
    <location>
        <begin position="68"/>
        <end position="89"/>
    </location>
</feature>
<evidence type="ECO:0000256" key="1">
    <source>
        <dbReference type="SAM" id="MobiDB-lite"/>
    </source>
</evidence>
<evidence type="ECO:0000313" key="2">
    <source>
        <dbReference type="EMBL" id="UWP79557.1"/>
    </source>
</evidence>
<accession>A0ABY5VQW0</accession>
<reference evidence="2" key="2">
    <citation type="submission" date="2022-09" db="EMBL/GenBank/DDBJ databases">
        <title>Biosynthetic gene clusters of Dactylosporangioum fulvum.</title>
        <authorList>
            <person name="Caradec T."/>
        </authorList>
    </citation>
    <scope>NUCLEOTIDE SEQUENCE</scope>
    <source>
        <strain evidence="2">NRRL B-16292</strain>
    </source>
</reference>
<evidence type="ECO:0000313" key="3">
    <source>
        <dbReference type="Proteomes" id="UP001059617"/>
    </source>
</evidence>
<dbReference type="RefSeq" id="WP_259857315.1">
    <property type="nucleotide sequence ID" value="NZ_BAAAST010000201.1"/>
</dbReference>
<protein>
    <submittedName>
        <fullName evidence="2">Uncharacterized protein</fullName>
    </submittedName>
</protein>
<feature type="region of interest" description="Disordered" evidence="1">
    <location>
        <begin position="66"/>
        <end position="115"/>
    </location>
</feature>
<organism evidence="2 3">
    <name type="scientific">Dactylosporangium fulvum</name>
    <dbReference type="NCBI Taxonomy" id="53359"/>
    <lineage>
        <taxon>Bacteria</taxon>
        <taxon>Bacillati</taxon>
        <taxon>Actinomycetota</taxon>
        <taxon>Actinomycetes</taxon>
        <taxon>Micromonosporales</taxon>
        <taxon>Micromonosporaceae</taxon>
        <taxon>Dactylosporangium</taxon>
    </lineage>
</organism>
<dbReference type="EMBL" id="CP073720">
    <property type="protein sequence ID" value="UWP79557.1"/>
    <property type="molecule type" value="Genomic_DNA"/>
</dbReference>
<reference evidence="2" key="1">
    <citation type="submission" date="2021-04" db="EMBL/GenBank/DDBJ databases">
        <authorList>
            <person name="Hartkoorn R.C."/>
            <person name="Beaudoing E."/>
            <person name="Hot D."/>
        </authorList>
    </citation>
    <scope>NUCLEOTIDE SEQUENCE</scope>
    <source>
        <strain evidence="2">NRRL B-16292</strain>
    </source>
</reference>
<gene>
    <name evidence="2" type="ORF">Dfulv_30875</name>
</gene>
<sequence>MLVADHFAELGAPGPGDARLSVDELLRHAVLRIIPDEYLPSHVRGSFRVADGLLECVAWTGRARYGCSTTRTSPGPGSSSSARPAGRTSSPPPLGVPPGRLAPSGSGGAGGAIPDGTAPHPWLRMWLCRYGM</sequence>
<proteinExistence type="predicted"/>
<dbReference type="Proteomes" id="UP001059617">
    <property type="component" value="Chromosome"/>
</dbReference>